<dbReference type="AlphaFoldDB" id="A0A9P9D7M5"/>
<protein>
    <submittedName>
        <fullName evidence="2">Uncharacterized protein</fullName>
    </submittedName>
</protein>
<evidence type="ECO:0000313" key="2">
    <source>
        <dbReference type="EMBL" id="KAH7113907.1"/>
    </source>
</evidence>
<dbReference type="InterPro" id="IPR021514">
    <property type="entry name" value="DUF3176"/>
</dbReference>
<proteinExistence type="predicted"/>
<dbReference type="Pfam" id="PF11374">
    <property type="entry name" value="DUF3176"/>
    <property type="match status" value="1"/>
</dbReference>
<gene>
    <name evidence="2" type="ORF">B0J11DRAFT_585100</name>
</gene>
<name>A0A9P9D7M5_9PLEO</name>
<keyword evidence="1" id="KW-0812">Transmembrane</keyword>
<keyword evidence="1" id="KW-1133">Transmembrane helix</keyword>
<evidence type="ECO:0000256" key="1">
    <source>
        <dbReference type="SAM" id="Phobius"/>
    </source>
</evidence>
<dbReference type="PANTHER" id="PTHR35394:SF5">
    <property type="entry name" value="DUF3176 DOMAIN-CONTAINING PROTEIN"/>
    <property type="match status" value="1"/>
</dbReference>
<organism evidence="2 3">
    <name type="scientific">Dendryphion nanum</name>
    <dbReference type="NCBI Taxonomy" id="256645"/>
    <lineage>
        <taxon>Eukaryota</taxon>
        <taxon>Fungi</taxon>
        <taxon>Dikarya</taxon>
        <taxon>Ascomycota</taxon>
        <taxon>Pezizomycotina</taxon>
        <taxon>Dothideomycetes</taxon>
        <taxon>Pleosporomycetidae</taxon>
        <taxon>Pleosporales</taxon>
        <taxon>Torulaceae</taxon>
        <taxon>Dendryphion</taxon>
    </lineage>
</organism>
<dbReference type="PANTHER" id="PTHR35394">
    <property type="entry name" value="DUF3176 DOMAIN-CONTAINING PROTEIN"/>
    <property type="match status" value="1"/>
</dbReference>
<dbReference type="Proteomes" id="UP000700596">
    <property type="component" value="Unassembled WGS sequence"/>
</dbReference>
<dbReference type="OrthoDB" id="5376804at2759"/>
<keyword evidence="1" id="KW-0472">Membrane</keyword>
<sequence>MARWTLPIQPNSLVAILSTIAKSSVLIPLAECIGQLKWTYFERPAATRLDHMQAFDEASRGPWGAMIFLWKIRGTAALASGGAFITILMLGFEPFTQQVIEQRIQHTVLSNFTGYVIAATTYNATALVPATNEMRIPNDVHFALTSGILGSVVDQKFNMPNNTGCQTMECRFRDYTSLAVCATCENQDVDLHKDSESCWWGVEDPTKAASYLQNNFHFFQNHSEFRSFALNASRELRWRRNCTIDYPGYPSFKLTFERFYSEQNRVQFTLTHGAGNLLGPSYFVMGESMLSWYHGSNFTLLSGNFASESTSHGVLSSCDATGRGDGKDVPFAAFAHSSCFRTMSNPRDMESINHFGEISGILTRCRSSLCVQRYENVTLTPVGHNVKKITDIPLKAKHGGNMTQDLRLNTQYWATADKADYEIQFDDDNLKALFAQSAEALRSSSVYNRLKRFQSTENGTWVEFHKRIATVLTQVVQNPTNPSAVRIPGEAYGPEVFIRVNWPWFIMPSFAVLASTVFLLLTMYQSSQKPYLFKNSIMAVLYHGLDQSQDISAMGMYLKRKETYHDIIDCSRNVMVTLKKNEEGCLKLKRE</sequence>
<reference evidence="2" key="1">
    <citation type="journal article" date="2021" name="Nat. Commun.">
        <title>Genetic determinants of endophytism in the Arabidopsis root mycobiome.</title>
        <authorList>
            <person name="Mesny F."/>
            <person name="Miyauchi S."/>
            <person name="Thiergart T."/>
            <person name="Pickel B."/>
            <person name="Atanasova L."/>
            <person name="Karlsson M."/>
            <person name="Huettel B."/>
            <person name="Barry K.W."/>
            <person name="Haridas S."/>
            <person name="Chen C."/>
            <person name="Bauer D."/>
            <person name="Andreopoulos W."/>
            <person name="Pangilinan J."/>
            <person name="LaButti K."/>
            <person name="Riley R."/>
            <person name="Lipzen A."/>
            <person name="Clum A."/>
            <person name="Drula E."/>
            <person name="Henrissat B."/>
            <person name="Kohler A."/>
            <person name="Grigoriev I.V."/>
            <person name="Martin F.M."/>
            <person name="Hacquard S."/>
        </authorList>
    </citation>
    <scope>NUCLEOTIDE SEQUENCE</scope>
    <source>
        <strain evidence="2">MPI-CAGE-CH-0243</strain>
    </source>
</reference>
<dbReference type="EMBL" id="JAGMWT010000018">
    <property type="protein sequence ID" value="KAH7113907.1"/>
    <property type="molecule type" value="Genomic_DNA"/>
</dbReference>
<feature type="transmembrane region" description="Helical" evidence="1">
    <location>
        <begin position="502"/>
        <end position="524"/>
    </location>
</feature>
<accession>A0A9P9D7M5</accession>
<evidence type="ECO:0000313" key="3">
    <source>
        <dbReference type="Proteomes" id="UP000700596"/>
    </source>
</evidence>
<comment type="caution">
    <text evidence="2">The sequence shown here is derived from an EMBL/GenBank/DDBJ whole genome shotgun (WGS) entry which is preliminary data.</text>
</comment>
<keyword evidence="3" id="KW-1185">Reference proteome</keyword>